<dbReference type="InterPro" id="IPR027266">
    <property type="entry name" value="TrmE/GcvT-like"/>
</dbReference>
<dbReference type="Gene3D" id="3.30.1360.120">
    <property type="entry name" value="Probable tRNA modification gtpase trme, domain 1"/>
    <property type="match status" value="1"/>
</dbReference>
<keyword evidence="3" id="KW-0808">Transferase</keyword>
<evidence type="ECO:0000259" key="2">
    <source>
        <dbReference type="Pfam" id="PF01571"/>
    </source>
</evidence>
<dbReference type="Proteomes" id="UP000484076">
    <property type="component" value="Unassembled WGS sequence"/>
</dbReference>
<dbReference type="SUPFAM" id="SSF101790">
    <property type="entry name" value="Aminomethyltransferase beta-barrel domain"/>
    <property type="match status" value="1"/>
</dbReference>
<dbReference type="Pfam" id="PF01571">
    <property type="entry name" value="GCV_T"/>
    <property type="match status" value="1"/>
</dbReference>
<dbReference type="InterPro" id="IPR029043">
    <property type="entry name" value="GcvT/YgfZ_C"/>
</dbReference>
<comment type="caution">
    <text evidence="3">The sequence shown here is derived from an EMBL/GenBank/DDBJ whole genome shotgun (WGS) entry which is preliminary data.</text>
</comment>
<evidence type="ECO:0000313" key="3">
    <source>
        <dbReference type="EMBL" id="NUB46201.1"/>
    </source>
</evidence>
<dbReference type="PANTHER" id="PTHR43757">
    <property type="entry name" value="AMINOMETHYLTRANSFERASE"/>
    <property type="match status" value="1"/>
</dbReference>
<gene>
    <name evidence="3" type="ORF">GEU84_017545</name>
</gene>
<dbReference type="InterPro" id="IPR028896">
    <property type="entry name" value="GcvT/YgfZ/DmdA"/>
</dbReference>
<dbReference type="EMBL" id="WHUT02000012">
    <property type="protein sequence ID" value="NUB46201.1"/>
    <property type="molecule type" value="Genomic_DNA"/>
</dbReference>
<dbReference type="PIRSF" id="PIRSF006487">
    <property type="entry name" value="GcvT"/>
    <property type="match status" value="1"/>
</dbReference>
<keyword evidence="4" id="KW-1185">Reference proteome</keyword>
<dbReference type="GO" id="GO:0016740">
    <property type="term" value="F:transferase activity"/>
    <property type="evidence" value="ECO:0007669"/>
    <property type="project" value="UniProtKB-KW"/>
</dbReference>
<dbReference type="AlphaFoldDB" id="A0A8X8H9K9"/>
<dbReference type="RefSeq" id="WP_152828365.1">
    <property type="nucleotide sequence ID" value="NZ_WHUT02000012.1"/>
</dbReference>
<dbReference type="SUPFAM" id="SSF103025">
    <property type="entry name" value="Folate-binding domain"/>
    <property type="match status" value="1"/>
</dbReference>
<accession>A0A8X8H9K9</accession>
<sequence>MTYPDTLMPTPLAALYGDGVVEWMDVFGFAIPVTWGDPEAEYDAIRNHVAAIEFSMLLKYDVTGPGAADCVNRVFSRDVTAMKPGRVAYGVVVDVDGHMIDDCTVFYHSPERVMVMGANSRLGEDLTASAGPGVLVRECRADHAQISVQGPKSRALLQDLTAHDLSNMALPYYDFRTGVTIAGISMQISRLGFTGELGYELLLPVARTPELWTALTTAGQKHGLKPVGGAALMMARIEAGLIMGGLEYDHTSTPWECRMGWAVDLAKPEFQGRTALAASKGSAKKTVASIVFPEGADGLDGAEITVKGSLAGVVSMAIPSPALGGKMLALGRIDTTHASEGTVVSAAGHLGSVVKIPVHDPDRRRTRG</sequence>
<feature type="binding site" evidence="1">
    <location>
        <position position="200"/>
    </location>
    <ligand>
        <name>substrate</name>
    </ligand>
</feature>
<name>A0A8X8H9K9_9RHOB</name>
<proteinExistence type="predicted"/>
<reference evidence="3" key="1">
    <citation type="submission" date="2020-05" db="EMBL/GenBank/DDBJ databases">
        <title>Fertoebacter nigrum gen. nov., sp. nov., a new member of the family Rhodobacteraceae.</title>
        <authorList>
            <person name="Szuroczki S."/>
            <person name="Abbaszade G."/>
            <person name="Buni D."/>
            <person name="Schumann P."/>
            <person name="Toth E."/>
        </authorList>
    </citation>
    <scope>NUCLEOTIDE SEQUENCE</scope>
    <source>
        <strain evidence="3">RG-N-1a</strain>
    </source>
</reference>
<dbReference type="PANTHER" id="PTHR43757:SF2">
    <property type="entry name" value="AMINOMETHYLTRANSFERASE, MITOCHONDRIAL"/>
    <property type="match status" value="1"/>
</dbReference>
<feature type="domain" description="GCVT N-terminal" evidence="2">
    <location>
        <begin position="22"/>
        <end position="267"/>
    </location>
</feature>
<dbReference type="GO" id="GO:0005829">
    <property type="term" value="C:cytosol"/>
    <property type="evidence" value="ECO:0007669"/>
    <property type="project" value="TreeGrafter"/>
</dbReference>
<evidence type="ECO:0000256" key="1">
    <source>
        <dbReference type="PIRSR" id="PIRSR006487-1"/>
    </source>
</evidence>
<dbReference type="InterPro" id="IPR006222">
    <property type="entry name" value="GCVT_N"/>
</dbReference>
<organism evidence="3 4">
    <name type="scientific">Fertoeibacter niger</name>
    <dbReference type="NCBI Taxonomy" id="2656921"/>
    <lineage>
        <taxon>Bacteria</taxon>
        <taxon>Pseudomonadati</taxon>
        <taxon>Pseudomonadota</taxon>
        <taxon>Alphaproteobacteria</taxon>
        <taxon>Rhodobacterales</taxon>
        <taxon>Paracoccaceae</taxon>
        <taxon>Fertoeibacter</taxon>
    </lineage>
</organism>
<protein>
    <submittedName>
        <fullName evidence="3">Aminomethyl transferase family protein</fullName>
    </submittedName>
</protein>
<evidence type="ECO:0000313" key="4">
    <source>
        <dbReference type="Proteomes" id="UP000484076"/>
    </source>
</evidence>